<dbReference type="GeneID" id="19325325"/>
<keyword evidence="3" id="KW-1185">Reference proteome</keyword>
<dbReference type="OrthoDB" id="3889489at2759"/>
<dbReference type="AlphaFoldDB" id="R8BJY6"/>
<name>R8BJY6_PHAM7</name>
<dbReference type="Pfam" id="PF14099">
    <property type="entry name" value="Polysacc_lyase"/>
    <property type="match status" value="1"/>
</dbReference>
<evidence type="ECO:0000313" key="3">
    <source>
        <dbReference type="Proteomes" id="UP000014074"/>
    </source>
</evidence>
<dbReference type="InterPro" id="IPR025975">
    <property type="entry name" value="Polysacc_lyase"/>
</dbReference>
<evidence type="ECO:0000313" key="2">
    <source>
        <dbReference type="EMBL" id="EON99594.1"/>
    </source>
</evidence>
<keyword evidence="2" id="KW-0456">Lyase</keyword>
<gene>
    <name evidence="2" type="ORF">UCRPA7_4833</name>
</gene>
<feature type="signal peptide" evidence="1">
    <location>
        <begin position="1"/>
        <end position="16"/>
    </location>
</feature>
<dbReference type="EMBL" id="KB933141">
    <property type="protein sequence ID" value="EON99594.1"/>
    <property type="molecule type" value="Genomic_DNA"/>
</dbReference>
<keyword evidence="1" id="KW-0732">Signal</keyword>
<feature type="chain" id="PRO_5004462802" evidence="1">
    <location>
        <begin position="17"/>
        <end position="256"/>
    </location>
</feature>
<proteinExistence type="predicted"/>
<accession>R8BJY6</accession>
<organism evidence="2 3">
    <name type="scientific">Phaeoacremonium minimum (strain UCR-PA7)</name>
    <name type="common">Esca disease fungus</name>
    <name type="synonym">Togninia minima</name>
    <dbReference type="NCBI Taxonomy" id="1286976"/>
    <lineage>
        <taxon>Eukaryota</taxon>
        <taxon>Fungi</taxon>
        <taxon>Dikarya</taxon>
        <taxon>Ascomycota</taxon>
        <taxon>Pezizomycotina</taxon>
        <taxon>Sordariomycetes</taxon>
        <taxon>Sordariomycetidae</taxon>
        <taxon>Togniniales</taxon>
        <taxon>Togniniaceae</taxon>
        <taxon>Phaeoacremonium</taxon>
    </lineage>
</organism>
<reference evidence="3" key="1">
    <citation type="journal article" date="2013" name="Genome Announc.">
        <title>Draft genome sequence of the ascomycete Phaeoacremonium aleophilum strain UCR-PA7, a causal agent of the esca disease complex in grapevines.</title>
        <authorList>
            <person name="Blanco-Ulate B."/>
            <person name="Rolshausen P."/>
            <person name="Cantu D."/>
        </authorList>
    </citation>
    <scope>NUCLEOTIDE SEQUENCE [LARGE SCALE GENOMIC DNA]</scope>
    <source>
        <strain evidence="3">UCR-PA7</strain>
    </source>
</reference>
<evidence type="ECO:0000256" key="1">
    <source>
        <dbReference type="SAM" id="SignalP"/>
    </source>
</evidence>
<dbReference type="eggNOG" id="ENOG502SKY0">
    <property type="taxonomic scope" value="Eukaryota"/>
</dbReference>
<dbReference type="HOGENOM" id="CLU_090719_0_0_1"/>
<dbReference type="Gene3D" id="2.60.120.200">
    <property type="match status" value="1"/>
</dbReference>
<protein>
    <submittedName>
        <fullName evidence="2">Putative glucuronan lyase a protein</fullName>
    </submittedName>
</protein>
<dbReference type="RefSeq" id="XP_007915575.1">
    <property type="nucleotide sequence ID" value="XM_007917384.1"/>
</dbReference>
<dbReference type="Proteomes" id="UP000014074">
    <property type="component" value="Unassembled WGS sequence"/>
</dbReference>
<dbReference type="GO" id="GO:0016829">
    <property type="term" value="F:lyase activity"/>
    <property type="evidence" value="ECO:0007669"/>
    <property type="project" value="UniProtKB-KW"/>
</dbReference>
<dbReference type="KEGG" id="tmn:UCRPA7_4833"/>
<sequence>MFSGIILLSLGLGAYATQQFKNTGTKAGWDTFNVEHLGTCDEVTNVYLEGPTALKMTQTYDNYGGRYHAEAVVNNGYHRGETKFYGFSFRLSEAWEFDDQGYNLAQFIGDYGDYKCDDWIPSSMIWIRKNQLYSRTKGGAVCSPELHQYGPLATVTAGVWHTVIIQADWESGSTGYYKLWFDGVKVLEQYNTVTTFADDRAMSFRIGLYANSWYDDGKMVGSQNFRQVWYDEVAIGTTYADVDSTKWKRQAVEWKA</sequence>